<dbReference type="Proteomes" id="UP000027982">
    <property type="component" value="Chromosome"/>
</dbReference>
<evidence type="ECO:0000313" key="8">
    <source>
        <dbReference type="Proteomes" id="UP000027982"/>
    </source>
</evidence>
<dbReference type="NCBIfam" id="TIGR02532">
    <property type="entry name" value="IV_pilin_GFxxxE"/>
    <property type="match status" value="1"/>
</dbReference>
<dbReference type="GO" id="GO:0016020">
    <property type="term" value="C:membrane"/>
    <property type="evidence" value="ECO:0007669"/>
    <property type="project" value="UniProtKB-SubCell"/>
</dbReference>
<evidence type="ECO:0000313" key="7">
    <source>
        <dbReference type="EMBL" id="AIE87094.1"/>
    </source>
</evidence>
<organism evidence="7 8">
    <name type="scientific">Fimbriimonas ginsengisoli Gsoil 348</name>
    <dbReference type="NCBI Taxonomy" id="661478"/>
    <lineage>
        <taxon>Bacteria</taxon>
        <taxon>Bacillati</taxon>
        <taxon>Armatimonadota</taxon>
        <taxon>Fimbriimonadia</taxon>
        <taxon>Fimbriimonadales</taxon>
        <taxon>Fimbriimonadaceae</taxon>
        <taxon>Fimbriimonas</taxon>
    </lineage>
</organism>
<feature type="compositionally biased region" description="Basic and acidic residues" evidence="6">
    <location>
        <begin position="232"/>
        <end position="244"/>
    </location>
</feature>
<dbReference type="AlphaFoldDB" id="A0A068NYM7"/>
<keyword evidence="5" id="KW-0472">Membrane</keyword>
<feature type="region of interest" description="Disordered" evidence="6">
    <location>
        <begin position="229"/>
        <end position="250"/>
    </location>
</feature>
<protein>
    <recommendedName>
        <fullName evidence="9">Prepilin-type N-terminal cleavage/methylation domain-containing protein</fullName>
    </recommendedName>
</protein>
<keyword evidence="8" id="KW-1185">Reference proteome</keyword>
<dbReference type="PANTHER" id="PTHR30093">
    <property type="entry name" value="GENERAL SECRETION PATHWAY PROTEIN G"/>
    <property type="match status" value="1"/>
</dbReference>
<dbReference type="InterPro" id="IPR012902">
    <property type="entry name" value="N_methyl_site"/>
</dbReference>
<keyword evidence="2" id="KW-0488">Methylation</keyword>
<dbReference type="PANTHER" id="PTHR30093:SF44">
    <property type="entry name" value="TYPE II SECRETION SYSTEM CORE PROTEIN G"/>
    <property type="match status" value="1"/>
</dbReference>
<gene>
    <name evidence="7" type="ORF">OP10G_3726</name>
</gene>
<proteinExistence type="predicted"/>
<name>A0A068NYM7_FIMGI</name>
<evidence type="ECO:0008006" key="9">
    <source>
        <dbReference type="Google" id="ProtNLM"/>
    </source>
</evidence>
<evidence type="ECO:0000256" key="3">
    <source>
        <dbReference type="ARBA" id="ARBA00022692"/>
    </source>
</evidence>
<dbReference type="SUPFAM" id="SSF54523">
    <property type="entry name" value="Pili subunits"/>
    <property type="match status" value="1"/>
</dbReference>
<evidence type="ECO:0000256" key="5">
    <source>
        <dbReference type="ARBA" id="ARBA00023136"/>
    </source>
</evidence>
<dbReference type="KEGG" id="fgi:OP10G_3726"/>
<dbReference type="Pfam" id="PF07963">
    <property type="entry name" value="N_methyl"/>
    <property type="match status" value="1"/>
</dbReference>
<keyword evidence="4" id="KW-1133">Transmembrane helix</keyword>
<accession>A0A068NYM7</accession>
<dbReference type="HOGENOM" id="CLU_041661_1_1_0"/>
<evidence type="ECO:0000256" key="2">
    <source>
        <dbReference type="ARBA" id="ARBA00022481"/>
    </source>
</evidence>
<keyword evidence="3" id="KW-0812">Transmembrane</keyword>
<dbReference type="EMBL" id="CP007139">
    <property type="protein sequence ID" value="AIE87094.1"/>
    <property type="molecule type" value="Genomic_DNA"/>
</dbReference>
<dbReference type="InterPro" id="IPR045584">
    <property type="entry name" value="Pilin-like"/>
</dbReference>
<reference evidence="7 8" key="1">
    <citation type="journal article" date="2014" name="PLoS ONE">
        <title>The first complete genome sequence of the class fimbriimonadia in the phylum armatimonadetes.</title>
        <authorList>
            <person name="Hu Z.Y."/>
            <person name="Wang Y.Z."/>
            <person name="Im W.T."/>
            <person name="Wang S.Y."/>
            <person name="Zhao G.P."/>
            <person name="Zheng H.J."/>
            <person name="Quan Z.X."/>
        </authorList>
    </citation>
    <scope>NUCLEOTIDE SEQUENCE [LARGE SCALE GENOMIC DNA]</scope>
    <source>
        <strain evidence="7">Gsoil 348</strain>
    </source>
</reference>
<evidence type="ECO:0000256" key="4">
    <source>
        <dbReference type="ARBA" id="ARBA00022989"/>
    </source>
</evidence>
<sequence length="262" mass="28885">MKRAFTLIELLVVIAIIAILAAILFPVFAQAKFAAKKTVDLSNAKEIGTAIKIYLGDSDDTMPIFYAYNSDPSIYSPAAHHGTEVLLLPYTNSKEIFRSPLDSGGPYLANEVGSAKNADSYWKAYGSSYRFGHCTFTTAANESSQNNQFAVYDAVSQSTNVTRPVIETSMEFPAETRVIRLEMFGFFEKKNDPECTRYGYDCGYFKNWDPSGGSMIFSDSHAKHINGMGSFDESRVDPAGHKSGEPATDPNAWSGTWYSLCD</sequence>
<evidence type="ECO:0000256" key="1">
    <source>
        <dbReference type="ARBA" id="ARBA00004167"/>
    </source>
</evidence>
<dbReference type="RefSeq" id="WP_227624972.1">
    <property type="nucleotide sequence ID" value="NZ_CP007139.1"/>
</dbReference>
<evidence type="ECO:0000256" key="6">
    <source>
        <dbReference type="SAM" id="MobiDB-lite"/>
    </source>
</evidence>
<dbReference type="Gene3D" id="3.30.700.10">
    <property type="entry name" value="Glycoprotein, Type 4 Pilin"/>
    <property type="match status" value="1"/>
</dbReference>
<dbReference type="eggNOG" id="COG2165">
    <property type="taxonomic scope" value="Bacteria"/>
</dbReference>
<comment type="subcellular location">
    <subcellularLocation>
        <location evidence="1">Membrane</location>
        <topology evidence="1">Single-pass membrane protein</topology>
    </subcellularLocation>
</comment>
<dbReference type="STRING" id="661478.OP10G_3726"/>